<evidence type="ECO:0000313" key="1">
    <source>
        <dbReference type="EMBL" id="EJZ06620.1"/>
    </source>
</evidence>
<dbReference type="AlphaFoldDB" id="K0UNI6"/>
<comment type="caution">
    <text evidence="1">The sequence shown here is derived from an EMBL/GenBank/DDBJ whole genome shotgun (WGS) entry which is preliminary data.</text>
</comment>
<keyword evidence="2" id="KW-1185">Reference proteome</keyword>
<name>K0UNI6_MYCVA</name>
<dbReference type="Proteomes" id="UP000006072">
    <property type="component" value="Unassembled WGS sequence"/>
</dbReference>
<reference evidence="1 2" key="1">
    <citation type="journal article" date="2012" name="J. Bacteriol.">
        <title>Complete Genome Sequence of Mycobacterium vaccae Type Strain ATCC 25954.</title>
        <authorList>
            <person name="Ho Y.S."/>
            <person name="Adroub S.A."/>
            <person name="Abadi M."/>
            <person name="Al Alwan B."/>
            <person name="Alkhateeb R."/>
            <person name="Gao G."/>
            <person name="Ragab A."/>
            <person name="Ali S."/>
            <person name="van Soolingen D."/>
            <person name="Bitter W."/>
            <person name="Pain A."/>
            <person name="Abdallah A.M."/>
        </authorList>
    </citation>
    <scope>NUCLEOTIDE SEQUENCE [LARGE SCALE GENOMIC DNA]</scope>
    <source>
        <strain evidence="1 2">ATCC 25954</strain>
    </source>
</reference>
<accession>K0UNI6</accession>
<gene>
    <name evidence="1" type="ORF">MVAC_21493</name>
</gene>
<evidence type="ECO:0000313" key="2">
    <source>
        <dbReference type="Proteomes" id="UP000006072"/>
    </source>
</evidence>
<proteinExistence type="predicted"/>
<protein>
    <submittedName>
        <fullName evidence="1">Uncharacterized protein</fullName>
    </submittedName>
</protein>
<dbReference type="HOGENOM" id="CLU_2585997_0_0_11"/>
<organism evidence="1 2">
    <name type="scientific">Mycolicibacterium vaccae ATCC 25954</name>
    <dbReference type="NCBI Taxonomy" id="1194972"/>
    <lineage>
        <taxon>Bacteria</taxon>
        <taxon>Bacillati</taxon>
        <taxon>Actinomycetota</taxon>
        <taxon>Actinomycetes</taxon>
        <taxon>Mycobacteriales</taxon>
        <taxon>Mycobacteriaceae</taxon>
        <taxon>Mycolicibacterium</taxon>
    </lineage>
</organism>
<sequence length="80" mass="8852">MESALTDFRDIVKQTTEAEPVETAVVRGAVIAGTLASIDGDARRLSFMRFREGFQGVQILTFDELGDRLRGLHAMLKTQP</sequence>
<dbReference type="EMBL" id="ALQA01000056">
    <property type="protein sequence ID" value="EJZ06620.1"/>
    <property type="molecule type" value="Genomic_DNA"/>
</dbReference>